<evidence type="ECO:0000313" key="3">
    <source>
        <dbReference type="Proteomes" id="UP000315750"/>
    </source>
</evidence>
<dbReference type="AlphaFoldDB" id="A0A518AP84"/>
<dbReference type="RefSeq" id="WP_145247275.1">
    <property type="nucleotide sequence ID" value="NZ_CP036278.1"/>
</dbReference>
<dbReference type="InterPro" id="IPR036465">
    <property type="entry name" value="vWFA_dom_sf"/>
</dbReference>
<name>A0A518AP84_9BACT</name>
<dbReference type="InterPro" id="IPR002881">
    <property type="entry name" value="DUF58"/>
</dbReference>
<evidence type="ECO:0000259" key="1">
    <source>
        <dbReference type="Pfam" id="PF01882"/>
    </source>
</evidence>
<protein>
    <recommendedName>
        <fullName evidence="1">DUF58 domain-containing protein</fullName>
    </recommendedName>
</protein>
<evidence type="ECO:0000313" key="2">
    <source>
        <dbReference type="EMBL" id="QDU56539.1"/>
    </source>
</evidence>
<proteinExistence type="predicted"/>
<dbReference type="EMBL" id="CP036278">
    <property type="protein sequence ID" value="QDU56539.1"/>
    <property type="molecule type" value="Genomic_DNA"/>
</dbReference>
<dbReference type="Proteomes" id="UP000315750">
    <property type="component" value="Chromosome"/>
</dbReference>
<dbReference type="KEGG" id="amuc:Pan181_27490"/>
<dbReference type="PANTHER" id="PTHR33608">
    <property type="entry name" value="BLL2464 PROTEIN"/>
    <property type="match status" value="1"/>
</dbReference>
<gene>
    <name evidence="2" type="ORF">Pan181_27490</name>
</gene>
<dbReference type="OrthoDB" id="9780819at2"/>
<organism evidence="2 3">
    <name type="scientific">Aeoliella mucimassa</name>
    <dbReference type="NCBI Taxonomy" id="2527972"/>
    <lineage>
        <taxon>Bacteria</taxon>
        <taxon>Pseudomonadati</taxon>
        <taxon>Planctomycetota</taxon>
        <taxon>Planctomycetia</taxon>
        <taxon>Pirellulales</taxon>
        <taxon>Lacipirellulaceae</taxon>
        <taxon>Aeoliella</taxon>
    </lineage>
</organism>
<dbReference type="PANTHER" id="PTHR33608:SF6">
    <property type="entry name" value="BLL2464 PROTEIN"/>
    <property type="match status" value="1"/>
</dbReference>
<sequence length="286" mass="32210" precursor="true">MEGTLHNIEPLDSRQFVIAIKRLATSLSYGNDRSPFLGSGLEYVQSRPYQFGDSVKSIDWRVTARAGRVFVKEYEAPKRLPCYLLIDTSASMTISSHHISKYWMAIHIAGGIAFACLDRASPVGVVAVGERTLRVEPSLSKTQILQWFHELRSHRYDESTSLGMRVAQLSPRLSSTSLVIVLSDLHDPRAVPALRQLAEQHDVAVIQLQDPAESGVRRAGFVRAGEAETGKQFTTRSGRKWLEHDETAEALKRRGIDHLLLPTDQPFVHNLRNFFRARDLLRRGAR</sequence>
<dbReference type="Pfam" id="PF01882">
    <property type="entry name" value="DUF58"/>
    <property type="match status" value="1"/>
</dbReference>
<dbReference type="SUPFAM" id="SSF53300">
    <property type="entry name" value="vWA-like"/>
    <property type="match status" value="1"/>
</dbReference>
<keyword evidence="3" id="KW-1185">Reference proteome</keyword>
<feature type="domain" description="DUF58" evidence="1">
    <location>
        <begin position="45"/>
        <end position="237"/>
    </location>
</feature>
<reference evidence="2 3" key="1">
    <citation type="submission" date="2019-02" db="EMBL/GenBank/DDBJ databases">
        <title>Deep-cultivation of Planctomycetes and their phenomic and genomic characterization uncovers novel biology.</title>
        <authorList>
            <person name="Wiegand S."/>
            <person name="Jogler M."/>
            <person name="Boedeker C."/>
            <person name="Pinto D."/>
            <person name="Vollmers J."/>
            <person name="Rivas-Marin E."/>
            <person name="Kohn T."/>
            <person name="Peeters S.H."/>
            <person name="Heuer A."/>
            <person name="Rast P."/>
            <person name="Oberbeckmann S."/>
            <person name="Bunk B."/>
            <person name="Jeske O."/>
            <person name="Meyerdierks A."/>
            <person name="Storesund J.E."/>
            <person name="Kallscheuer N."/>
            <person name="Luecker S."/>
            <person name="Lage O.M."/>
            <person name="Pohl T."/>
            <person name="Merkel B.J."/>
            <person name="Hornburger P."/>
            <person name="Mueller R.-W."/>
            <person name="Bruemmer F."/>
            <person name="Labrenz M."/>
            <person name="Spormann A.M."/>
            <person name="Op den Camp H."/>
            <person name="Overmann J."/>
            <person name="Amann R."/>
            <person name="Jetten M.S.M."/>
            <person name="Mascher T."/>
            <person name="Medema M.H."/>
            <person name="Devos D.P."/>
            <person name="Kaster A.-K."/>
            <person name="Ovreas L."/>
            <person name="Rohde M."/>
            <person name="Galperin M.Y."/>
            <person name="Jogler C."/>
        </authorList>
    </citation>
    <scope>NUCLEOTIDE SEQUENCE [LARGE SCALE GENOMIC DNA]</scope>
    <source>
        <strain evidence="2 3">Pan181</strain>
    </source>
</reference>
<accession>A0A518AP84</accession>